<keyword evidence="5" id="KW-0777">Teichoic acid biosynthesis</keyword>
<keyword evidence="4 8" id="KW-0808">Transferase</keyword>
<evidence type="ECO:0000313" key="8">
    <source>
        <dbReference type="EMBL" id="SDH50662.1"/>
    </source>
</evidence>
<reference evidence="8 9" key="1">
    <citation type="submission" date="2016-10" db="EMBL/GenBank/DDBJ databases">
        <authorList>
            <person name="de Groot N.N."/>
        </authorList>
    </citation>
    <scope>NUCLEOTIDE SEQUENCE [LARGE SCALE GENOMIC DNA]</scope>
    <source>
        <strain evidence="8 9">CPCC 201354</strain>
    </source>
</reference>
<dbReference type="GO" id="GO:0019350">
    <property type="term" value="P:teichoic acid biosynthetic process"/>
    <property type="evidence" value="ECO:0007669"/>
    <property type="project" value="UniProtKB-KW"/>
</dbReference>
<dbReference type="InterPro" id="IPR001173">
    <property type="entry name" value="Glyco_trans_2-like"/>
</dbReference>
<proteinExistence type="inferred from homology"/>
<keyword evidence="3" id="KW-1003">Cell membrane</keyword>
<evidence type="ECO:0000256" key="1">
    <source>
        <dbReference type="ARBA" id="ARBA00004202"/>
    </source>
</evidence>
<evidence type="ECO:0000259" key="7">
    <source>
        <dbReference type="Pfam" id="PF00535"/>
    </source>
</evidence>
<dbReference type="Pfam" id="PF04464">
    <property type="entry name" value="Glyphos_transf"/>
    <property type="match status" value="1"/>
</dbReference>
<evidence type="ECO:0000256" key="3">
    <source>
        <dbReference type="ARBA" id="ARBA00022475"/>
    </source>
</evidence>
<dbReference type="Gene3D" id="3.90.550.10">
    <property type="entry name" value="Spore Coat Polysaccharide Biosynthesis Protein SpsA, Chain A"/>
    <property type="match status" value="1"/>
</dbReference>
<feature type="domain" description="Glycosyltransferase 2-like" evidence="7">
    <location>
        <begin position="6"/>
        <end position="165"/>
    </location>
</feature>
<keyword evidence="6" id="KW-0472">Membrane</keyword>
<organism evidence="8 9">
    <name type="scientific">Sinosporangium album</name>
    <dbReference type="NCBI Taxonomy" id="504805"/>
    <lineage>
        <taxon>Bacteria</taxon>
        <taxon>Bacillati</taxon>
        <taxon>Actinomycetota</taxon>
        <taxon>Actinomycetes</taxon>
        <taxon>Streptosporangiales</taxon>
        <taxon>Streptosporangiaceae</taxon>
        <taxon>Sinosporangium</taxon>
    </lineage>
</organism>
<dbReference type="STRING" id="504805.SAMN05421505_11736"/>
<dbReference type="AlphaFoldDB" id="A0A1G8CZ34"/>
<dbReference type="InterPro" id="IPR051612">
    <property type="entry name" value="Teichoic_Acid_Biosynth"/>
</dbReference>
<dbReference type="Pfam" id="PF00535">
    <property type="entry name" value="Glycos_transf_2"/>
    <property type="match status" value="1"/>
</dbReference>
<dbReference type="GO" id="GO:0005886">
    <property type="term" value="C:plasma membrane"/>
    <property type="evidence" value="ECO:0007669"/>
    <property type="project" value="UniProtKB-SubCell"/>
</dbReference>
<dbReference type="GO" id="GO:0047355">
    <property type="term" value="F:CDP-glycerol glycerophosphotransferase activity"/>
    <property type="evidence" value="ECO:0007669"/>
    <property type="project" value="InterPro"/>
</dbReference>
<dbReference type="InterPro" id="IPR043149">
    <property type="entry name" value="TagF_N"/>
</dbReference>
<dbReference type="InterPro" id="IPR043148">
    <property type="entry name" value="TagF_C"/>
</dbReference>
<evidence type="ECO:0000256" key="4">
    <source>
        <dbReference type="ARBA" id="ARBA00022679"/>
    </source>
</evidence>
<evidence type="ECO:0000256" key="5">
    <source>
        <dbReference type="ARBA" id="ARBA00022944"/>
    </source>
</evidence>
<dbReference type="Gene3D" id="3.40.50.11820">
    <property type="match status" value="1"/>
</dbReference>
<dbReference type="InterPro" id="IPR029044">
    <property type="entry name" value="Nucleotide-diphossugar_trans"/>
</dbReference>
<dbReference type="PANTHER" id="PTHR37316">
    <property type="entry name" value="TEICHOIC ACID GLYCEROL-PHOSPHATE PRIMASE"/>
    <property type="match status" value="1"/>
</dbReference>
<evidence type="ECO:0000256" key="6">
    <source>
        <dbReference type="ARBA" id="ARBA00023136"/>
    </source>
</evidence>
<comment type="similarity">
    <text evidence="2">Belongs to the CDP-glycerol glycerophosphotransferase family.</text>
</comment>
<accession>A0A1G8CZ34</accession>
<name>A0A1G8CZ34_9ACTN</name>
<dbReference type="Proteomes" id="UP000198923">
    <property type="component" value="Unassembled WGS sequence"/>
</dbReference>
<evidence type="ECO:0000313" key="9">
    <source>
        <dbReference type="Proteomes" id="UP000198923"/>
    </source>
</evidence>
<gene>
    <name evidence="8" type="ORF">SAMN05421505_11736</name>
</gene>
<dbReference type="InterPro" id="IPR007554">
    <property type="entry name" value="Glycerophosphate_synth"/>
</dbReference>
<keyword evidence="9" id="KW-1185">Reference proteome</keyword>
<dbReference type="SUPFAM" id="SSF53756">
    <property type="entry name" value="UDP-Glycosyltransferase/glycogen phosphorylase"/>
    <property type="match status" value="1"/>
</dbReference>
<dbReference type="SUPFAM" id="SSF53448">
    <property type="entry name" value="Nucleotide-diphospho-sugar transferases"/>
    <property type="match status" value="1"/>
</dbReference>
<evidence type="ECO:0000256" key="2">
    <source>
        <dbReference type="ARBA" id="ARBA00010488"/>
    </source>
</evidence>
<dbReference type="PANTHER" id="PTHR37316:SF3">
    <property type="entry name" value="TEICHOIC ACID GLYCEROL-PHOSPHATE TRANSFERASE"/>
    <property type="match status" value="1"/>
</dbReference>
<dbReference type="CDD" id="cd00761">
    <property type="entry name" value="Glyco_tranf_GTA_type"/>
    <property type="match status" value="1"/>
</dbReference>
<dbReference type="RefSeq" id="WP_176955535.1">
    <property type="nucleotide sequence ID" value="NZ_FNCN01000017.1"/>
</dbReference>
<comment type="subcellular location">
    <subcellularLocation>
        <location evidence="1">Cell membrane</location>
        <topology evidence="1">Peripheral membrane protein</topology>
    </subcellularLocation>
</comment>
<dbReference type="Gene3D" id="3.40.50.12580">
    <property type="match status" value="1"/>
</dbReference>
<dbReference type="EMBL" id="FNCN01000017">
    <property type="protein sequence ID" value="SDH50662.1"/>
    <property type="molecule type" value="Genomic_DNA"/>
</dbReference>
<protein>
    <submittedName>
        <fullName evidence="8">CDP-glycerol glycerophosphotransferase</fullName>
    </submittedName>
</protein>
<sequence>MAPLLSVVVPYYNVEPYFEECLASLAAQTLKDVEFILVDDGSVDASAVIAKNRVDKDPRFRIVEQENQGLGRARNTGTAHATGTYLAFADSDDVLPRTAYETLVTSLERTGSDISCGGVRRLSSAGITKSWSHVEPFRATRKKTHVRDFTALLQDRTVWNKVYRRTFWDAHGFEFPGGLYEDSPVTVAAHVLARSVDVLRNVVYYWRIREDGDRSITQRARELPNIVHRMAAVRTVGRFLASNAPQLKPLYDRYMLDVDLNLVVNAMGSVSADERRELLNLADAYLADIDPEVFEGLASIRRLKFHLARRRMVPELLEVLDYEANRSGSARVKSVGLFRPKWFVEHPFFRDRSRGVPDSVYEFSREMVLHSRVEDVTPCPGGLTLNGRAYIKGLNAASADQTKIRLWLSDRATGAVVELPVTRTLRPEITADAGDAAHIYDWAGFQTSVRFSSLRTGRRWRRSAWELHVEVTGRGVARTGRVAGPWHAYRRLFPGHEIVPRVVVQPVCSEDNLFLLQVNEARAMVTAAEVDGDALELRGWLKKPTPGASLSLVRRRARDRIDIPVELVAHIGKSSEFRARVPLADLPCTGPAAPGRQTVPAGDGVLWDFWMVGTGKRKRVMVEGGLALPRHADGVREAALTRTLSGCLSLVERAPRPVVGQAHWTDDDRLVLRGDVAVDGWRPERMSLRRRRTGDSYEAAVRFRSEDGGFTAEFAPAAMPGPGGELPLGRGLWDLLVEGPDGEVPVVVDRAAFPLLPAPRVAGHHEYTLGTHQADAAHLRVRHALGHDERGARARAVLRDSVYPRLRREPLRDLVVFDSYAGSQFSCNPRAVFEALRERAPHLAAVWVTKDGQFAVPPGTRTVLAGSRDHYEAMARARYVVGNFGQQRWFDKRPGQTYLQTWHGTPLKLMGYDLSARPYRRTEKLDWMRAEVPKWDLLISPSPFATPLMRSAFGYQGEILEVGYPRNDVFFREDAAERARRTRRRLGVPEGGRVVLYAPTWRDDRYVAAGKCLFDLELDLARLHAVLGDGVTVLVRAHYLVTQRRRQALPPSAIDVSRFPDIADLHLASDVLVTDYSSAMFDFANTRRPIVFFTYDLERYRDEVRGFYFDLEECAPGPVVRTSDEVIDVLRDLDAVAGRYGDAYTAFRERFCPHDDGGASGRVVGHLLGR</sequence>